<evidence type="ECO:0000313" key="4">
    <source>
        <dbReference type="EMBL" id="CAF2077944.1"/>
    </source>
</evidence>
<accession>A0A816S0Y0</accession>
<dbReference type="InterPro" id="IPR050117">
    <property type="entry name" value="MAPK"/>
</dbReference>
<dbReference type="AlphaFoldDB" id="A0A816S0Y0"/>
<dbReference type="PROSITE" id="PS50011">
    <property type="entry name" value="PROTEIN_KINASE_DOM"/>
    <property type="match status" value="1"/>
</dbReference>
<dbReference type="Gene3D" id="1.10.510.10">
    <property type="entry name" value="Transferase(Phosphotransferase) domain 1"/>
    <property type="match status" value="1"/>
</dbReference>
<dbReference type="InterPro" id="IPR000719">
    <property type="entry name" value="Prot_kinase_dom"/>
</dbReference>
<evidence type="ECO:0000259" key="3">
    <source>
        <dbReference type="PROSITE" id="PS50011"/>
    </source>
</evidence>
<dbReference type="Pfam" id="PF00069">
    <property type="entry name" value="Pkinase"/>
    <property type="match status" value="1"/>
</dbReference>
<sequence>MRKGVLESEFTEEIVRISDDRSHSGRDVGEKVTILEDELMGFAKSINFLRCRGSNSNWRINQDGLMLKSRSVYKSVTEEWSEGRFGYSVREANISWGKTKWSTSVLQLDHSTWVLESRQEALSNNTSFEYEQTCVTADHNLYQITQEREQRPFSEGKISTFMSQMLQVLAHMHKNSYFHRQLKPKNLLVTSNILKIADFGLACEVASMPPRKCLTSFSAMPASLPAHQSA</sequence>
<reference evidence="4" key="1">
    <citation type="submission" date="2021-01" db="EMBL/GenBank/DDBJ databases">
        <authorList>
            <consortium name="Genoscope - CEA"/>
            <person name="William W."/>
        </authorList>
    </citation>
    <scope>NUCLEOTIDE SEQUENCE</scope>
</reference>
<feature type="domain" description="Protein kinase" evidence="3">
    <location>
        <begin position="34"/>
        <end position="230"/>
    </location>
</feature>
<dbReference type="EMBL" id="HG994365">
    <property type="protein sequence ID" value="CAF2077944.1"/>
    <property type="molecule type" value="Genomic_DNA"/>
</dbReference>
<dbReference type="SUPFAM" id="SSF56112">
    <property type="entry name" value="Protein kinase-like (PK-like)"/>
    <property type="match status" value="1"/>
</dbReference>
<gene>
    <name evidence="4" type="ORF">DARMORV10_C01P45800.1</name>
</gene>
<dbReference type="PANTHER" id="PTHR24055">
    <property type="entry name" value="MITOGEN-ACTIVATED PROTEIN KINASE"/>
    <property type="match status" value="1"/>
</dbReference>
<dbReference type="GO" id="GO:0005524">
    <property type="term" value="F:ATP binding"/>
    <property type="evidence" value="ECO:0007669"/>
    <property type="project" value="UniProtKB-KW"/>
</dbReference>
<dbReference type="Proteomes" id="UP001295469">
    <property type="component" value="Chromosome C01"/>
</dbReference>
<protein>
    <submittedName>
        <fullName evidence="4">(rape) hypothetical protein</fullName>
    </submittedName>
</protein>
<evidence type="ECO:0000256" key="2">
    <source>
        <dbReference type="ARBA" id="ARBA00022840"/>
    </source>
</evidence>
<dbReference type="GO" id="GO:0004672">
    <property type="term" value="F:protein kinase activity"/>
    <property type="evidence" value="ECO:0007669"/>
    <property type="project" value="InterPro"/>
</dbReference>
<name>A0A816S0Y0_BRANA</name>
<keyword evidence="1" id="KW-0547">Nucleotide-binding</keyword>
<dbReference type="InterPro" id="IPR011009">
    <property type="entry name" value="Kinase-like_dom_sf"/>
</dbReference>
<keyword evidence="2" id="KW-0067">ATP-binding</keyword>
<organism evidence="4">
    <name type="scientific">Brassica napus</name>
    <name type="common">Rape</name>
    <dbReference type="NCBI Taxonomy" id="3708"/>
    <lineage>
        <taxon>Eukaryota</taxon>
        <taxon>Viridiplantae</taxon>
        <taxon>Streptophyta</taxon>
        <taxon>Embryophyta</taxon>
        <taxon>Tracheophyta</taxon>
        <taxon>Spermatophyta</taxon>
        <taxon>Magnoliopsida</taxon>
        <taxon>eudicotyledons</taxon>
        <taxon>Gunneridae</taxon>
        <taxon>Pentapetalae</taxon>
        <taxon>rosids</taxon>
        <taxon>malvids</taxon>
        <taxon>Brassicales</taxon>
        <taxon>Brassicaceae</taxon>
        <taxon>Brassiceae</taxon>
        <taxon>Brassica</taxon>
    </lineage>
</organism>
<evidence type="ECO:0000256" key="1">
    <source>
        <dbReference type="ARBA" id="ARBA00022741"/>
    </source>
</evidence>
<proteinExistence type="predicted"/>